<dbReference type="GO" id="GO:0005886">
    <property type="term" value="C:plasma membrane"/>
    <property type="evidence" value="ECO:0007669"/>
    <property type="project" value="TreeGrafter"/>
</dbReference>
<dbReference type="PANTHER" id="PTHR43461:SF1">
    <property type="entry name" value="TRANSMEMBRANE PROTEIN 256"/>
    <property type="match status" value="1"/>
</dbReference>
<evidence type="ECO:0000256" key="5">
    <source>
        <dbReference type="ARBA" id="ARBA00023136"/>
    </source>
</evidence>
<dbReference type="PANTHER" id="PTHR43461">
    <property type="entry name" value="TRANSMEMBRANE PROTEIN 256"/>
    <property type="match status" value="1"/>
</dbReference>
<accession>A0AA42BLJ0</accession>
<evidence type="ECO:0000256" key="6">
    <source>
        <dbReference type="SAM" id="Phobius"/>
    </source>
</evidence>
<feature type="transmembrane region" description="Helical" evidence="6">
    <location>
        <begin position="117"/>
        <end position="143"/>
    </location>
</feature>
<dbReference type="InterPro" id="IPR006696">
    <property type="entry name" value="DUF423"/>
</dbReference>
<dbReference type="RefSeq" id="WP_254098175.1">
    <property type="nucleotide sequence ID" value="NZ_JANATA010000001.1"/>
</dbReference>
<evidence type="ECO:0000256" key="2">
    <source>
        <dbReference type="ARBA" id="ARBA00009694"/>
    </source>
</evidence>
<dbReference type="AlphaFoldDB" id="A0AA42BLJ0"/>
<comment type="subcellular location">
    <subcellularLocation>
        <location evidence="1">Membrane</location>
        <topology evidence="1">Multi-pass membrane protein</topology>
    </subcellularLocation>
</comment>
<organism evidence="7 8">
    <name type="scientific">Opacimonas viscosa</name>
    <dbReference type="NCBI Taxonomy" id="2961944"/>
    <lineage>
        <taxon>Bacteria</taxon>
        <taxon>Pseudomonadati</taxon>
        <taxon>Pseudomonadota</taxon>
        <taxon>Gammaproteobacteria</taxon>
        <taxon>Alteromonadales</taxon>
        <taxon>Alteromonadaceae</taxon>
        <taxon>Opacimonas</taxon>
    </lineage>
</organism>
<keyword evidence="4 6" id="KW-1133">Transmembrane helix</keyword>
<feature type="transmembrane region" description="Helical" evidence="6">
    <location>
        <begin position="15"/>
        <end position="34"/>
    </location>
</feature>
<keyword evidence="5 6" id="KW-0472">Membrane</keyword>
<comment type="caution">
    <text evidence="7">The sequence shown here is derived from an EMBL/GenBank/DDBJ whole genome shotgun (WGS) entry which is preliminary data.</text>
</comment>
<gene>
    <name evidence="7" type="ORF">NLF92_01615</name>
</gene>
<proteinExistence type="inferred from homology"/>
<comment type="similarity">
    <text evidence="2">Belongs to the UPF0382 family.</text>
</comment>
<feature type="transmembrane region" description="Helical" evidence="6">
    <location>
        <begin position="54"/>
        <end position="78"/>
    </location>
</feature>
<evidence type="ECO:0000256" key="1">
    <source>
        <dbReference type="ARBA" id="ARBA00004141"/>
    </source>
</evidence>
<dbReference type="Pfam" id="PF04241">
    <property type="entry name" value="DUF423"/>
    <property type="match status" value="1"/>
</dbReference>
<sequence length="151" mass="16840">MPSALFAHTLLNSKAWSIAGMAISAIYGLSYLLLSAWSTHNPMDTVVAQKSIEIALHTQIIHALAILVLGAISFVPVLNRYAKYFVWVQYFWILGVILFNGMIYLKHLMGITDFGMLTPLGGFLLIVGWVLLFGVFVSLFFTIKRYHATEG</sequence>
<dbReference type="EMBL" id="JANATA010000001">
    <property type="protein sequence ID" value="MCP3427642.1"/>
    <property type="molecule type" value="Genomic_DNA"/>
</dbReference>
<keyword evidence="8" id="KW-1185">Reference proteome</keyword>
<feature type="transmembrane region" description="Helical" evidence="6">
    <location>
        <begin position="84"/>
        <end position="105"/>
    </location>
</feature>
<keyword evidence="3 6" id="KW-0812">Transmembrane</keyword>
<evidence type="ECO:0000256" key="3">
    <source>
        <dbReference type="ARBA" id="ARBA00022692"/>
    </source>
</evidence>
<evidence type="ECO:0000313" key="7">
    <source>
        <dbReference type="EMBL" id="MCP3427642.1"/>
    </source>
</evidence>
<dbReference type="Proteomes" id="UP001165413">
    <property type="component" value="Unassembled WGS sequence"/>
</dbReference>
<name>A0AA42BLJ0_9ALTE</name>
<reference evidence="7" key="1">
    <citation type="submission" date="2022-07" db="EMBL/GenBank/DDBJ databases">
        <title>Characterization of the Novel Bacterium Alteromonas immobilis LMIT006 and Alteromonas gregis LMIT007.</title>
        <authorList>
            <person name="Lin X."/>
        </authorList>
    </citation>
    <scope>NUCLEOTIDE SEQUENCE</scope>
    <source>
        <strain evidence="7">LMIT007</strain>
    </source>
</reference>
<protein>
    <submittedName>
        <fullName evidence="7">DUF423 domain-containing protein</fullName>
    </submittedName>
</protein>
<evidence type="ECO:0000256" key="4">
    <source>
        <dbReference type="ARBA" id="ARBA00022989"/>
    </source>
</evidence>
<evidence type="ECO:0000313" key="8">
    <source>
        <dbReference type="Proteomes" id="UP001165413"/>
    </source>
</evidence>